<feature type="region of interest" description="Disordered" evidence="1">
    <location>
        <begin position="577"/>
        <end position="773"/>
    </location>
</feature>
<feature type="region of interest" description="Disordered" evidence="1">
    <location>
        <begin position="471"/>
        <end position="553"/>
    </location>
</feature>
<feature type="compositionally biased region" description="Basic and acidic residues" evidence="1">
    <location>
        <begin position="840"/>
        <end position="849"/>
    </location>
</feature>
<feature type="region of interest" description="Disordered" evidence="1">
    <location>
        <begin position="834"/>
        <end position="865"/>
    </location>
</feature>
<evidence type="ECO:0000256" key="1">
    <source>
        <dbReference type="SAM" id="MobiDB-lite"/>
    </source>
</evidence>
<dbReference type="AlphaFoldDB" id="A0A336LZ64"/>
<reference evidence="3" key="1">
    <citation type="submission" date="2018-04" db="EMBL/GenBank/DDBJ databases">
        <authorList>
            <person name="Go L.Y."/>
            <person name="Mitchell J.A."/>
        </authorList>
    </citation>
    <scope>NUCLEOTIDE SEQUENCE</scope>
    <source>
        <tissue evidence="3">Whole organism</tissue>
    </source>
</reference>
<feature type="compositionally biased region" description="Polar residues" evidence="1">
    <location>
        <begin position="379"/>
        <end position="389"/>
    </location>
</feature>
<gene>
    <name evidence="4" type="primary">CSON005822</name>
</gene>
<feature type="region of interest" description="Disordered" evidence="1">
    <location>
        <begin position="1020"/>
        <end position="1042"/>
    </location>
</feature>
<keyword evidence="2" id="KW-0472">Membrane</keyword>
<feature type="compositionally biased region" description="Basic and acidic residues" evidence="1">
    <location>
        <begin position="126"/>
        <end position="179"/>
    </location>
</feature>
<feature type="compositionally biased region" description="Low complexity" evidence="1">
    <location>
        <begin position="1029"/>
        <end position="1042"/>
    </location>
</feature>
<feature type="compositionally biased region" description="Low complexity" evidence="1">
    <location>
        <begin position="856"/>
        <end position="865"/>
    </location>
</feature>
<feature type="compositionally biased region" description="Basic and acidic residues" evidence="1">
    <location>
        <begin position="674"/>
        <end position="686"/>
    </location>
</feature>
<evidence type="ECO:0000313" key="3">
    <source>
        <dbReference type="EMBL" id="SSX01639.1"/>
    </source>
</evidence>
<feature type="transmembrane region" description="Helical" evidence="2">
    <location>
        <begin position="1218"/>
        <end position="1237"/>
    </location>
</feature>
<feature type="compositionally biased region" description="Polar residues" evidence="1">
    <location>
        <begin position="16"/>
        <end position="26"/>
    </location>
</feature>
<organism evidence="4">
    <name type="scientific">Culicoides sonorensis</name>
    <name type="common">Biting midge</name>
    <dbReference type="NCBI Taxonomy" id="179676"/>
    <lineage>
        <taxon>Eukaryota</taxon>
        <taxon>Metazoa</taxon>
        <taxon>Ecdysozoa</taxon>
        <taxon>Arthropoda</taxon>
        <taxon>Hexapoda</taxon>
        <taxon>Insecta</taxon>
        <taxon>Pterygota</taxon>
        <taxon>Neoptera</taxon>
        <taxon>Endopterygota</taxon>
        <taxon>Diptera</taxon>
        <taxon>Nematocera</taxon>
        <taxon>Chironomoidea</taxon>
        <taxon>Ceratopogonidae</taxon>
        <taxon>Ceratopogoninae</taxon>
        <taxon>Culicoides</taxon>
        <taxon>Monoculicoides</taxon>
    </lineage>
</organism>
<dbReference type="EMBL" id="UFQS01000224">
    <property type="protein sequence ID" value="SSX01639.1"/>
    <property type="molecule type" value="Genomic_DNA"/>
</dbReference>
<feature type="compositionally biased region" description="Low complexity" evidence="1">
    <location>
        <begin position="1132"/>
        <end position="1154"/>
    </location>
</feature>
<feature type="compositionally biased region" description="Basic and acidic residues" evidence="1">
    <location>
        <begin position="495"/>
        <end position="504"/>
    </location>
</feature>
<feature type="compositionally biased region" description="Acidic residues" evidence="1">
    <location>
        <begin position="201"/>
        <end position="214"/>
    </location>
</feature>
<evidence type="ECO:0000256" key="2">
    <source>
        <dbReference type="SAM" id="Phobius"/>
    </source>
</evidence>
<name>A0A336LZ64_CULSO</name>
<feature type="region of interest" description="Disordered" evidence="1">
    <location>
        <begin position="12"/>
        <end position="62"/>
    </location>
</feature>
<protein>
    <submittedName>
        <fullName evidence="4">CSON005822 protein</fullName>
    </submittedName>
</protein>
<feature type="region of interest" description="Disordered" evidence="1">
    <location>
        <begin position="310"/>
        <end position="391"/>
    </location>
</feature>
<dbReference type="EMBL" id="UFQT01000224">
    <property type="protein sequence ID" value="SSX22019.1"/>
    <property type="molecule type" value="Genomic_DNA"/>
</dbReference>
<feature type="compositionally biased region" description="Low complexity" evidence="1">
    <location>
        <begin position="365"/>
        <end position="378"/>
    </location>
</feature>
<evidence type="ECO:0000313" key="4">
    <source>
        <dbReference type="EMBL" id="SSX22019.1"/>
    </source>
</evidence>
<sequence length="1265" mass="144856">MSAQEFQLQLEDRFFNQPSSSPQAKTPNPDVVITAPSFDENARPGSSAEAPEPEKRKKSFMENAQEQGRIFQRKLSSQADSIKTKFSNLKKSKAEPETIEEPKEEVVEITTETIETSTVPKKNRFQKPDFTKLKGHLPEFKRPDMPKLKKPNFEKIKAMKRPSFDRPRMPDIPKMDFNKHIQSMKKLGRSKSVKEESASEQAEEAQEVPVEPEIEPTGSETLPTKKKKFDIDFRTYPRMITNKFKKSKKPEQVPSVQKITPILKPRAKGGKKELDTESGQFTEYNKDIDLDRETSVERRMRVHLEKAIEEYRQIEEEEKQTKQESLPRKKKGKKTIPQPESFDSREFDFNQNEMDSEGASKASTQEIQDIIQRSQQRQFGRTDTQSLQSGDRRGVLEEIDDDQFFLRKKGISEDNIQMGEYISSAIREGLMDPVNVLAQMGQFDDYQLDEDEIRYLQEIEKQGSDFQLELDEKLLPYKPGRRQKKQSSEEISDDQQGKWEPIKDIDEDSIELSNRDFSRFVPPTPPKRRKKRNAPLPKTQNSKNLNGYEELQNLPHQQEVNVYRQEQTFAVPLAKAESGDSFIPVPAARRSRSRSQSVLKDENKAFNVIEELSEIPGYAVIKKDPPPRPPAPQSRRSKSTRSHERPFNTMPRLGNHESTPERPARNYSTIIPDRPPRKPTTEHEKSATPYEEISDTNDEVVKKLISGEVVSKMKDRPLPAPPRPPREKGRKSVEPPKDDDQPKPDDDENQDDHKGGSAVRGILETADSFTSNEYKIEEVDAWCQTDPLPDDFQLEELEITDDMRTITPTMYRNQETDQRDAHMHVLERFSRPETPSIEQELQRIREGRPSSRHSITASRTPSRPTTPALVYVERKISTPLLNNEEQIEASLTAHQVEIDFDEETGNVIVTGLVADKPEPIAQVQERTEEDILKSLEAEIIRASEPENEIVAVKLAPIESQPEEQRPVEEPIIEPTRAPIRYQPEIEPEIESVIQPEEPQKEPEPTVVVHQVEPAIPTLPQQTPQVQSEPIQPQQPTLQQLSPDQPLHLSNLSVDRLSVNELQASKISVSELDSSTINSREIQCQSGNLNMRSIEIPPGVIEEIVERVSRVQREQFADRQSPIISIPPPSFYQLSSEPQQQQQQQEQPQLPVEEPVAPPRRSRQVPTTPVEDAPSADQPSILSLTGQLASACGSELSRQGSNLLNYLRSFKKDQNRRDVHFVLFVLIIIIAGLFMIGMDHTDRTVHHHHWDFFNPPRNGDHKKIIH</sequence>
<keyword evidence="2" id="KW-1133">Transmembrane helix</keyword>
<reference evidence="4" key="2">
    <citation type="submission" date="2018-07" db="EMBL/GenBank/DDBJ databases">
        <authorList>
            <person name="Quirk P.G."/>
            <person name="Krulwich T.A."/>
        </authorList>
    </citation>
    <scope>NUCLEOTIDE SEQUENCE</scope>
</reference>
<dbReference type="VEuPathDB" id="VectorBase:CSON005822"/>
<feature type="compositionally biased region" description="Basic and acidic residues" evidence="1">
    <location>
        <begin position="310"/>
        <end position="327"/>
    </location>
</feature>
<feature type="compositionally biased region" description="Basic and acidic residues" evidence="1">
    <location>
        <begin position="724"/>
        <end position="744"/>
    </location>
</feature>
<proteinExistence type="predicted"/>
<feature type="compositionally biased region" description="Basic residues" evidence="1">
    <location>
        <begin position="182"/>
        <end position="191"/>
    </location>
</feature>
<feature type="compositionally biased region" description="Basic and acidic residues" evidence="1">
    <location>
        <begin position="654"/>
        <end position="664"/>
    </location>
</feature>
<feature type="region of interest" description="Disordered" evidence="1">
    <location>
        <begin position="241"/>
        <end position="280"/>
    </location>
</feature>
<dbReference type="OMA" id="AIPWEDT"/>
<keyword evidence="2" id="KW-0812">Transmembrane</keyword>
<accession>A0A336LZ64</accession>
<feature type="region of interest" description="Disordered" evidence="1">
    <location>
        <begin position="111"/>
        <end position="228"/>
    </location>
</feature>
<feature type="region of interest" description="Disordered" evidence="1">
    <location>
        <begin position="1118"/>
        <end position="1177"/>
    </location>
</feature>
<feature type="compositionally biased region" description="Low complexity" evidence="1">
    <location>
        <begin position="111"/>
        <end position="120"/>
    </location>
</feature>